<dbReference type="GO" id="GO:0031929">
    <property type="term" value="P:TOR signaling"/>
    <property type="evidence" value="ECO:0007669"/>
    <property type="project" value="InterPro"/>
</dbReference>
<feature type="compositionally biased region" description="Polar residues" evidence="1">
    <location>
        <begin position="78"/>
        <end position="91"/>
    </location>
</feature>
<comment type="caution">
    <text evidence="2">The sequence shown here is derived from an EMBL/GenBank/DDBJ whole genome shotgun (WGS) entry which is preliminary data.</text>
</comment>
<proteinExistence type="predicted"/>
<dbReference type="OrthoDB" id="5430106at2759"/>
<dbReference type="InterPro" id="IPR018857">
    <property type="entry name" value="TORC1_cplx_su_TCO89"/>
</dbReference>
<evidence type="ECO:0000313" key="2">
    <source>
        <dbReference type="EMBL" id="KAF2971722.1"/>
    </source>
</evidence>
<keyword evidence="3" id="KW-1185">Reference proteome</keyword>
<feature type="region of interest" description="Disordered" evidence="1">
    <location>
        <begin position="189"/>
        <end position="277"/>
    </location>
</feature>
<dbReference type="GO" id="GO:0000329">
    <property type="term" value="C:fungal-type vacuole membrane"/>
    <property type="evidence" value="ECO:0007669"/>
    <property type="project" value="TreeGrafter"/>
</dbReference>
<name>A0A7C8J1L8_9PEZI</name>
<reference evidence="2 3" key="1">
    <citation type="submission" date="2019-12" db="EMBL/GenBank/DDBJ databases">
        <title>Draft genome sequence of the ascomycete Xylaria multiplex DSM 110363.</title>
        <authorList>
            <person name="Buettner E."/>
            <person name="Kellner H."/>
        </authorList>
    </citation>
    <scope>NUCLEOTIDE SEQUENCE [LARGE SCALE GENOMIC DNA]</scope>
    <source>
        <strain evidence="2 3">DSM 110363</strain>
    </source>
</reference>
<dbReference type="Pfam" id="PF10452">
    <property type="entry name" value="TCO89"/>
    <property type="match status" value="1"/>
</dbReference>
<feature type="region of interest" description="Disordered" evidence="1">
    <location>
        <begin position="1"/>
        <end position="139"/>
    </location>
</feature>
<sequence>MSTETVSVPPGGPSGSPISQASHGPPSLYGTPKTSTLGASGPEELISRFVNGSGPSSGGRGETDSYFIPSHAPVRRPQSLSNLNHASQNSASEEDESTLVPRSRRPIHRAPPASQSRTQQKLNLQRASSTMEPAQAGPGVGVVGPSLLVGSTDYEHRDPRIAKLLERTGMEYLVVRRYQNPIARSMARLSHLPGANKNRRIPKQNGTNGATHGKNSLDLDGTGRLGLSQSLTHLARSRPTTPRRSTSIRTMGPRSSYDGNDERPHDRISGSSYADGNEDNLSALLRNLWDKSNDLSASQD</sequence>
<dbReference type="Proteomes" id="UP000481858">
    <property type="component" value="Unassembled WGS sequence"/>
</dbReference>
<protein>
    <submittedName>
        <fullName evidence="2">Uncharacterized protein</fullName>
    </submittedName>
</protein>
<organism evidence="2 3">
    <name type="scientific">Xylaria multiplex</name>
    <dbReference type="NCBI Taxonomy" id="323545"/>
    <lineage>
        <taxon>Eukaryota</taxon>
        <taxon>Fungi</taxon>
        <taxon>Dikarya</taxon>
        <taxon>Ascomycota</taxon>
        <taxon>Pezizomycotina</taxon>
        <taxon>Sordariomycetes</taxon>
        <taxon>Xylariomycetidae</taxon>
        <taxon>Xylariales</taxon>
        <taxon>Xylariaceae</taxon>
        <taxon>Xylaria</taxon>
    </lineage>
</organism>
<dbReference type="PANTHER" id="PTHR22794:SF2">
    <property type="entry name" value="THAP DOMAIN-CONTAINING PROTEIN 11"/>
    <property type="match status" value="1"/>
</dbReference>
<dbReference type="InParanoid" id="A0A7C8J1L8"/>
<evidence type="ECO:0000256" key="1">
    <source>
        <dbReference type="SAM" id="MobiDB-lite"/>
    </source>
</evidence>
<evidence type="ECO:0000313" key="3">
    <source>
        <dbReference type="Proteomes" id="UP000481858"/>
    </source>
</evidence>
<feature type="compositionally biased region" description="Polar residues" evidence="1">
    <location>
        <begin position="204"/>
        <end position="214"/>
    </location>
</feature>
<dbReference type="AlphaFoldDB" id="A0A7C8J1L8"/>
<accession>A0A7C8J1L8</accession>
<dbReference type="GO" id="GO:0031931">
    <property type="term" value="C:TORC1 complex"/>
    <property type="evidence" value="ECO:0007669"/>
    <property type="project" value="InterPro"/>
</dbReference>
<feature type="compositionally biased region" description="Low complexity" evidence="1">
    <location>
        <begin position="237"/>
        <end position="250"/>
    </location>
</feature>
<gene>
    <name evidence="2" type="ORF">GQX73_g1790</name>
</gene>
<dbReference type="PANTHER" id="PTHR22794">
    <property type="entry name" value="THAP DOMAIN PROTEIN 11"/>
    <property type="match status" value="1"/>
</dbReference>
<feature type="compositionally biased region" description="Polar residues" evidence="1">
    <location>
        <begin position="113"/>
        <end position="132"/>
    </location>
</feature>
<dbReference type="EMBL" id="WUBL01000011">
    <property type="protein sequence ID" value="KAF2971722.1"/>
    <property type="molecule type" value="Genomic_DNA"/>
</dbReference>